<accession>A0A1C0B9Z8</accession>
<evidence type="ECO:0000256" key="4">
    <source>
        <dbReference type="ARBA" id="ARBA00022989"/>
    </source>
</evidence>
<name>A0A1C0B9Z8_9BACT</name>
<reference evidence="10" key="2">
    <citation type="submission" date="2015-05" db="EMBL/GenBank/DDBJ databases">
        <authorList>
            <person name="Rovetto F."/>
            <person name="Cocolin L."/>
            <person name="Illeghems K."/>
            <person name="Van Nieuwerburgh F."/>
            <person name="Houf K."/>
        </authorList>
    </citation>
    <scope>NUCLEOTIDE SEQUENCE [LARGE SCALE GENOMIC DNA]</scope>
    <source>
        <strain evidence="10">DU22</strain>
    </source>
</reference>
<evidence type="ECO:0000259" key="7">
    <source>
        <dbReference type="Pfam" id="PF00892"/>
    </source>
</evidence>
<reference evidence="8" key="1">
    <citation type="submission" date="2015-05" db="EMBL/GenBank/DDBJ databases">
        <authorList>
            <person name="Wang D.B."/>
            <person name="Wang M."/>
        </authorList>
    </citation>
    <scope>NUCLEOTIDE SEQUENCE [LARGE SCALE GENOMIC DNA]</scope>
    <source>
        <strain evidence="8">DU22</strain>
    </source>
</reference>
<feature type="transmembrane region" description="Helical" evidence="6">
    <location>
        <begin position="154"/>
        <end position="171"/>
    </location>
</feature>
<dbReference type="AlphaFoldDB" id="A0A1C0B9Z8"/>
<keyword evidence="3 6" id="KW-0812">Transmembrane</keyword>
<dbReference type="Proteomes" id="UP000308001">
    <property type="component" value="Unassembled WGS sequence"/>
</dbReference>
<dbReference type="PANTHER" id="PTHR32322:SF2">
    <property type="entry name" value="EAMA DOMAIN-CONTAINING PROTEIN"/>
    <property type="match status" value="1"/>
</dbReference>
<evidence type="ECO:0000256" key="2">
    <source>
        <dbReference type="ARBA" id="ARBA00007362"/>
    </source>
</evidence>
<comment type="caution">
    <text evidence="8">The sequence shown here is derived from an EMBL/GenBank/DDBJ whole genome shotgun (WGS) entry which is preliminary data.</text>
</comment>
<reference evidence="9 11" key="3">
    <citation type="submission" date="2019-05" db="EMBL/GenBank/DDBJ databases">
        <title>Arcobacter cibarius and Arcobacter thereius providing challenges in identification an antibiotic susceptibility and Quinolone resistance.</title>
        <authorList>
            <person name="Busch A."/>
            <person name="Hanel I."/>
            <person name="Hotzel H."/>
            <person name="Tomaso H."/>
        </authorList>
    </citation>
    <scope>NUCLEOTIDE SEQUENCE [LARGE SCALE GENOMIC DNA]</scope>
    <source>
        <strain evidence="9 11">17CS1191_2</strain>
    </source>
</reference>
<feature type="transmembrane region" description="Helical" evidence="6">
    <location>
        <begin position="122"/>
        <end position="142"/>
    </location>
</feature>
<dbReference type="GO" id="GO:0016020">
    <property type="term" value="C:membrane"/>
    <property type="evidence" value="ECO:0007669"/>
    <property type="project" value="UniProtKB-SubCell"/>
</dbReference>
<feature type="domain" description="EamA" evidence="7">
    <location>
        <begin position="153"/>
        <end position="289"/>
    </location>
</feature>
<dbReference type="InterPro" id="IPR037185">
    <property type="entry name" value="EmrE-like"/>
</dbReference>
<feature type="transmembrane region" description="Helical" evidence="6">
    <location>
        <begin position="178"/>
        <end position="200"/>
    </location>
</feature>
<comment type="similarity">
    <text evidence="2">Belongs to the EamA transporter family.</text>
</comment>
<sequence length="294" mass="33080">MIKYLPFILFWTLGIIWGANFIYMKWASELLSEEQAVLIRVLFGFIPIFLYALYLKVLRFEHLKYSFHFIIMSLLGTSIYYFFYMKGAALLLSGVAGAISGTIPLFTFILATIFIKDQKISLNLILGILVGFSGVILISKPFDTQLFEANFEGIIYILLGSFILASSFVYAKRFLSPLNIHFAALTTYQLGFAFIILAIVTDFTNIENILSDTHIFYGTIIGLGFLGTGITTILYYYLIQIIGPVRASSATYIPPAIALFIAYFLVDENIVLLDLIGTILIFSGVFLINKKKKN</sequence>
<gene>
    <name evidence="8" type="primary">yijE_1</name>
    <name evidence="8" type="ORF">AAX29_00422</name>
    <name evidence="9" type="ORF">FE246_04345</name>
</gene>
<feature type="transmembrane region" description="Helical" evidence="6">
    <location>
        <begin position="272"/>
        <end position="289"/>
    </location>
</feature>
<dbReference type="OrthoDB" id="9810556at2"/>
<feature type="transmembrane region" description="Helical" evidence="6">
    <location>
        <begin position="67"/>
        <end position="84"/>
    </location>
</feature>
<dbReference type="EMBL" id="VBUF01000002">
    <property type="protein sequence ID" value="TLS72620.1"/>
    <property type="molecule type" value="Genomic_DNA"/>
</dbReference>
<feature type="transmembrane region" description="Helical" evidence="6">
    <location>
        <begin position="215"/>
        <end position="238"/>
    </location>
</feature>
<feature type="transmembrane region" description="Helical" evidence="6">
    <location>
        <begin position="90"/>
        <end position="115"/>
    </location>
</feature>
<keyword evidence="5 6" id="KW-0472">Membrane</keyword>
<evidence type="ECO:0000256" key="1">
    <source>
        <dbReference type="ARBA" id="ARBA00004141"/>
    </source>
</evidence>
<evidence type="ECO:0000313" key="10">
    <source>
        <dbReference type="Proteomes" id="UP000093281"/>
    </source>
</evidence>
<evidence type="ECO:0000313" key="9">
    <source>
        <dbReference type="EMBL" id="TLS72620.1"/>
    </source>
</evidence>
<dbReference type="RefSeq" id="WP_066176239.1">
    <property type="nucleotide sequence ID" value="NZ_LCUJ01000001.1"/>
</dbReference>
<dbReference type="InterPro" id="IPR000620">
    <property type="entry name" value="EamA_dom"/>
</dbReference>
<protein>
    <submittedName>
        <fullName evidence="9">DMT family transporter</fullName>
    </submittedName>
    <submittedName>
        <fullName evidence="8">Putative inner membrane transporter yiJE</fullName>
    </submittedName>
</protein>
<dbReference type="PANTHER" id="PTHR32322">
    <property type="entry name" value="INNER MEMBRANE TRANSPORTER"/>
    <property type="match status" value="1"/>
</dbReference>
<evidence type="ECO:0000256" key="5">
    <source>
        <dbReference type="ARBA" id="ARBA00023136"/>
    </source>
</evidence>
<dbReference type="Pfam" id="PF00892">
    <property type="entry name" value="EamA"/>
    <property type="match status" value="2"/>
</dbReference>
<dbReference type="InterPro" id="IPR050638">
    <property type="entry name" value="AA-Vitamin_Transporters"/>
</dbReference>
<evidence type="ECO:0000313" key="8">
    <source>
        <dbReference type="EMBL" id="OCM00418.1"/>
    </source>
</evidence>
<feature type="transmembrane region" description="Helical" evidence="6">
    <location>
        <begin position="7"/>
        <end position="24"/>
    </location>
</feature>
<dbReference type="SUPFAM" id="SSF103481">
    <property type="entry name" value="Multidrug resistance efflux transporter EmrE"/>
    <property type="match status" value="2"/>
</dbReference>
<organism evidence="8 10">
    <name type="scientific">Aliarcobacter thereius</name>
    <dbReference type="NCBI Taxonomy" id="544718"/>
    <lineage>
        <taxon>Bacteria</taxon>
        <taxon>Pseudomonadati</taxon>
        <taxon>Campylobacterota</taxon>
        <taxon>Epsilonproteobacteria</taxon>
        <taxon>Campylobacterales</taxon>
        <taxon>Arcobacteraceae</taxon>
        <taxon>Aliarcobacter</taxon>
    </lineage>
</organism>
<comment type="subcellular location">
    <subcellularLocation>
        <location evidence="1">Membrane</location>
        <topology evidence="1">Multi-pass membrane protein</topology>
    </subcellularLocation>
</comment>
<feature type="transmembrane region" description="Helical" evidence="6">
    <location>
        <begin position="250"/>
        <end position="266"/>
    </location>
</feature>
<dbReference type="Proteomes" id="UP000093281">
    <property type="component" value="Unassembled WGS sequence"/>
</dbReference>
<proteinExistence type="inferred from homology"/>
<evidence type="ECO:0000256" key="6">
    <source>
        <dbReference type="SAM" id="Phobius"/>
    </source>
</evidence>
<evidence type="ECO:0000313" key="11">
    <source>
        <dbReference type="Proteomes" id="UP000308001"/>
    </source>
</evidence>
<keyword evidence="4 6" id="KW-1133">Transmembrane helix</keyword>
<dbReference type="STRING" id="544718.AAX25_00657"/>
<feature type="transmembrane region" description="Helical" evidence="6">
    <location>
        <begin position="36"/>
        <end position="55"/>
    </location>
</feature>
<feature type="domain" description="EamA" evidence="7">
    <location>
        <begin position="8"/>
        <end position="139"/>
    </location>
</feature>
<dbReference type="EMBL" id="LCUJ01000001">
    <property type="protein sequence ID" value="OCM00418.1"/>
    <property type="molecule type" value="Genomic_DNA"/>
</dbReference>
<evidence type="ECO:0000256" key="3">
    <source>
        <dbReference type="ARBA" id="ARBA00022692"/>
    </source>
</evidence>